<dbReference type="OrthoDB" id="1689567at2759"/>
<accession>A0A835ZH71</accession>
<keyword evidence="1" id="KW-1133">Transmembrane helix</keyword>
<name>A0A835ZH71_9STRA</name>
<evidence type="ECO:0000313" key="4">
    <source>
        <dbReference type="Proteomes" id="UP000664859"/>
    </source>
</evidence>
<dbReference type="PANTHER" id="PTHR13018">
    <property type="entry name" value="PROBABLE MEMBRANE PROTEIN DUF221-RELATED"/>
    <property type="match status" value="1"/>
</dbReference>
<dbReference type="Pfam" id="PF13967">
    <property type="entry name" value="RSN1_TM"/>
    <property type="match status" value="1"/>
</dbReference>
<dbReference type="EMBL" id="JAFCMP010000010">
    <property type="protein sequence ID" value="KAG5192112.1"/>
    <property type="molecule type" value="Genomic_DNA"/>
</dbReference>
<keyword evidence="1" id="KW-0812">Transmembrane</keyword>
<sequence>MSSNSSKNNDSFNSILTTFYVSLGVGAALLILRYRKKNPRLRVVDVPKYPRGFLAWTLQCWRMSDQEFLAQVGLDGYMVIRFIRLCRRLCWCAALLGMCILTPIYVTGGVYAHSSVFFLTMTNLPAGSESLWATVAFAWVFMLYLLHELRKEHLKFTALRNDWLANGDLPSQRQAAYSVMIESIPEAFRCVAAAASALGLCV</sequence>
<gene>
    <name evidence="3" type="ORF">JKP88DRAFT_284659</name>
</gene>
<dbReference type="GO" id="GO:0005886">
    <property type="term" value="C:plasma membrane"/>
    <property type="evidence" value="ECO:0007669"/>
    <property type="project" value="TreeGrafter"/>
</dbReference>
<dbReference type="InterPro" id="IPR032880">
    <property type="entry name" value="CSC1/OSCA1-like_N"/>
</dbReference>
<feature type="domain" description="CSC1/OSCA1-like N-terminal transmembrane" evidence="2">
    <location>
        <begin position="35"/>
        <end position="147"/>
    </location>
</feature>
<dbReference type="Proteomes" id="UP000664859">
    <property type="component" value="Unassembled WGS sequence"/>
</dbReference>
<feature type="transmembrane region" description="Helical" evidence="1">
    <location>
        <begin position="12"/>
        <end position="32"/>
    </location>
</feature>
<proteinExistence type="predicted"/>
<dbReference type="GO" id="GO:0005227">
    <property type="term" value="F:calcium-activated cation channel activity"/>
    <property type="evidence" value="ECO:0007669"/>
    <property type="project" value="InterPro"/>
</dbReference>
<protein>
    <submittedName>
        <fullName evidence="3">Late exocytosis, associated with Golgi transport-domain-containing protein</fullName>
    </submittedName>
</protein>
<dbReference type="InterPro" id="IPR045122">
    <property type="entry name" value="Csc1-like"/>
</dbReference>
<comment type="caution">
    <text evidence="3">The sequence shown here is derived from an EMBL/GenBank/DDBJ whole genome shotgun (WGS) entry which is preliminary data.</text>
</comment>
<dbReference type="PANTHER" id="PTHR13018:SF5">
    <property type="entry name" value="RE44586P"/>
    <property type="match status" value="1"/>
</dbReference>
<evidence type="ECO:0000256" key="1">
    <source>
        <dbReference type="SAM" id="Phobius"/>
    </source>
</evidence>
<evidence type="ECO:0000313" key="3">
    <source>
        <dbReference type="EMBL" id="KAG5192112.1"/>
    </source>
</evidence>
<keyword evidence="4" id="KW-1185">Reference proteome</keyword>
<keyword evidence="1" id="KW-0472">Membrane</keyword>
<dbReference type="AlphaFoldDB" id="A0A835ZH71"/>
<organism evidence="3 4">
    <name type="scientific">Tribonema minus</name>
    <dbReference type="NCBI Taxonomy" id="303371"/>
    <lineage>
        <taxon>Eukaryota</taxon>
        <taxon>Sar</taxon>
        <taxon>Stramenopiles</taxon>
        <taxon>Ochrophyta</taxon>
        <taxon>PX clade</taxon>
        <taxon>Xanthophyceae</taxon>
        <taxon>Tribonematales</taxon>
        <taxon>Tribonemataceae</taxon>
        <taxon>Tribonema</taxon>
    </lineage>
</organism>
<feature type="transmembrane region" description="Helical" evidence="1">
    <location>
        <begin position="131"/>
        <end position="147"/>
    </location>
</feature>
<evidence type="ECO:0000259" key="2">
    <source>
        <dbReference type="Pfam" id="PF13967"/>
    </source>
</evidence>
<feature type="transmembrane region" description="Helical" evidence="1">
    <location>
        <begin position="89"/>
        <end position="111"/>
    </location>
</feature>
<reference evidence="3" key="1">
    <citation type="submission" date="2021-02" db="EMBL/GenBank/DDBJ databases">
        <title>First Annotated Genome of the Yellow-green Alga Tribonema minus.</title>
        <authorList>
            <person name="Mahan K.M."/>
        </authorList>
    </citation>
    <scope>NUCLEOTIDE SEQUENCE</scope>
    <source>
        <strain evidence="3">UTEX B ZZ1240</strain>
    </source>
</reference>